<name>A0A0R2WV08_9GAMM</name>
<dbReference type="GO" id="GO:0009166">
    <property type="term" value="P:nucleotide catabolic process"/>
    <property type="evidence" value="ECO:0007669"/>
    <property type="project" value="InterPro"/>
</dbReference>
<gene>
    <name evidence="3" type="ORF">ABS30_07555</name>
</gene>
<dbReference type="AlphaFoldDB" id="A0A0R2WV08"/>
<dbReference type="InterPro" id="IPR006146">
    <property type="entry name" value="5'-Nucleotdase_CS"/>
</dbReference>
<dbReference type="PANTHER" id="PTHR11575:SF24">
    <property type="entry name" value="5'-NUCLEOTIDASE"/>
    <property type="match status" value="1"/>
</dbReference>
<dbReference type="InterPro" id="IPR006179">
    <property type="entry name" value="5_nucleotidase/apyrase"/>
</dbReference>
<accession>A0A0R2WV08</accession>
<comment type="similarity">
    <text evidence="1">Belongs to the 5'-nucleotidase family.</text>
</comment>
<dbReference type="SUPFAM" id="SSF55816">
    <property type="entry name" value="5'-nucleotidase (syn. UDP-sugar hydrolase), C-terminal domain"/>
    <property type="match status" value="1"/>
</dbReference>
<dbReference type="PROSITE" id="PS00786">
    <property type="entry name" value="5_NUCLEOTIDASE_2"/>
    <property type="match status" value="1"/>
</dbReference>
<dbReference type="Gene3D" id="3.90.780.10">
    <property type="entry name" value="5'-Nucleotidase, C-terminal domain"/>
    <property type="match status" value="1"/>
</dbReference>
<keyword evidence="1" id="KW-0378">Hydrolase</keyword>
<dbReference type="Gene3D" id="3.60.21.10">
    <property type="match status" value="1"/>
</dbReference>
<comment type="caution">
    <text evidence="3">The sequence shown here is derived from an EMBL/GenBank/DDBJ whole genome shotgun (WGS) entry which is preliminary data.</text>
</comment>
<dbReference type="InterPro" id="IPR036907">
    <property type="entry name" value="5'-Nucleotdase_C_sf"/>
</dbReference>
<dbReference type="InterPro" id="IPR029052">
    <property type="entry name" value="Metallo-depent_PP-like"/>
</dbReference>
<dbReference type="PANTHER" id="PTHR11575">
    <property type="entry name" value="5'-NUCLEOTIDASE-RELATED"/>
    <property type="match status" value="1"/>
</dbReference>
<keyword evidence="1" id="KW-0547">Nucleotide-binding</keyword>
<dbReference type="GO" id="GO:0016788">
    <property type="term" value="F:hydrolase activity, acting on ester bonds"/>
    <property type="evidence" value="ECO:0007669"/>
    <property type="project" value="InterPro"/>
</dbReference>
<reference evidence="3 4" key="1">
    <citation type="submission" date="2015-10" db="EMBL/GenBank/DDBJ databases">
        <title>Metagenome-Assembled Genomes uncover a global brackish microbiome.</title>
        <authorList>
            <person name="Hugerth L.W."/>
            <person name="Larsson J."/>
            <person name="Alneberg J."/>
            <person name="Lindh M.V."/>
            <person name="Legrand C."/>
            <person name="Pinhassi J."/>
            <person name="Andersson A.F."/>
        </authorList>
    </citation>
    <scope>NUCLEOTIDE SEQUENCE [LARGE SCALE GENOMIC DNA]</scope>
    <source>
        <strain evidence="3">BACL3 MAG-120924-bin41</strain>
    </source>
</reference>
<dbReference type="GO" id="GO:0046872">
    <property type="term" value="F:metal ion binding"/>
    <property type="evidence" value="ECO:0007669"/>
    <property type="project" value="InterPro"/>
</dbReference>
<dbReference type="GO" id="GO:0000166">
    <property type="term" value="F:nucleotide binding"/>
    <property type="evidence" value="ECO:0007669"/>
    <property type="project" value="UniProtKB-KW"/>
</dbReference>
<evidence type="ECO:0000313" key="3">
    <source>
        <dbReference type="EMBL" id="KRP27698.1"/>
    </source>
</evidence>
<sequence>MVLRGALRPLLTSVIVAATLVGCQMTPQSERNFTVLYTNDEHGWMEGMGESNSAANLMQLWKDSEGYSATTAQDFLLLSGGDNWTGPAISTWNQGESMVELMNSMGYAASAVGNHEFDFGLDTIRQRSAEADYAYVSANTAWRETGRVPEDLGIVEYRIVEAGDVRIAVIGLTTTETSTTTNPATVAPLQFNDYEATLRRVVPESKAQGAELTFVISHVCLDELEPLALAVIDLNIDLFGAGHCNELVAKRLGGTVILGGGFHFGAYARATFSLDVDGKIAVDFSTKENSGAAADPELAAIIERWQSLSEDSLSEVLAYVEEAVPRGPLLDKLVVESWLWADPTAEVAVTNAGGIRAPLPSGAVTLGDTVAILPFDNTIVAVEISGSELVATLNEGSRPRVAGIAQREGEWILTATGEPPVAERIYRVLVNSFMYAGGDGYERFASADPAAYDTGTQYGLPFRDWLRSLASSETQPLTLLD</sequence>
<proteinExistence type="inferred from homology"/>
<dbReference type="Proteomes" id="UP000052138">
    <property type="component" value="Unassembled WGS sequence"/>
</dbReference>
<dbReference type="SUPFAM" id="SSF56300">
    <property type="entry name" value="Metallo-dependent phosphatases"/>
    <property type="match status" value="1"/>
</dbReference>
<dbReference type="EMBL" id="LIDJ01000250">
    <property type="protein sequence ID" value="KRP27698.1"/>
    <property type="molecule type" value="Genomic_DNA"/>
</dbReference>
<evidence type="ECO:0000259" key="2">
    <source>
        <dbReference type="Pfam" id="PF02872"/>
    </source>
</evidence>
<evidence type="ECO:0000256" key="1">
    <source>
        <dbReference type="RuleBase" id="RU362119"/>
    </source>
</evidence>
<dbReference type="InterPro" id="IPR008334">
    <property type="entry name" value="5'-Nucleotdase_C"/>
</dbReference>
<dbReference type="PRINTS" id="PR01607">
    <property type="entry name" value="APYRASEFAMLY"/>
</dbReference>
<organism evidence="3 4">
    <name type="scientific">OM182 bacterium BACL3 MAG-120924-bin41</name>
    <dbReference type="NCBI Taxonomy" id="1655632"/>
    <lineage>
        <taxon>Bacteria</taxon>
        <taxon>Pseudomonadati</taxon>
        <taxon>Pseudomonadota</taxon>
        <taxon>Gammaproteobacteria</taxon>
        <taxon>OMG group</taxon>
        <taxon>OM182 clade</taxon>
    </lineage>
</organism>
<dbReference type="PROSITE" id="PS51257">
    <property type="entry name" value="PROKAR_LIPOPROTEIN"/>
    <property type="match status" value="1"/>
</dbReference>
<feature type="domain" description="5'-Nucleotidase C-terminal" evidence="2">
    <location>
        <begin position="343"/>
        <end position="444"/>
    </location>
</feature>
<dbReference type="Pfam" id="PF02872">
    <property type="entry name" value="5_nucleotid_C"/>
    <property type="match status" value="1"/>
</dbReference>
<evidence type="ECO:0000313" key="4">
    <source>
        <dbReference type="Proteomes" id="UP000052138"/>
    </source>
</evidence>
<protein>
    <recommendedName>
        <fullName evidence="2">5'-Nucleotidase C-terminal domain-containing protein</fullName>
    </recommendedName>
</protein>